<gene>
    <name evidence="2" type="ORF">CA984_19595</name>
</gene>
<dbReference type="Proteomes" id="UP000194761">
    <property type="component" value="Unassembled WGS sequence"/>
</dbReference>
<keyword evidence="1" id="KW-0812">Transmembrane</keyword>
<feature type="transmembrane region" description="Helical" evidence="1">
    <location>
        <begin position="44"/>
        <end position="64"/>
    </location>
</feature>
<organism evidence="2 3">
    <name type="scientific">Streptosporangium minutum</name>
    <dbReference type="NCBI Taxonomy" id="569862"/>
    <lineage>
        <taxon>Bacteria</taxon>
        <taxon>Bacillati</taxon>
        <taxon>Actinomycetota</taxon>
        <taxon>Actinomycetes</taxon>
        <taxon>Streptosporangiales</taxon>
        <taxon>Streptosporangiaceae</taxon>
        <taxon>Streptosporangium</taxon>
    </lineage>
</organism>
<dbReference type="EMBL" id="NGFP01000086">
    <property type="protein sequence ID" value="OUC95224.1"/>
    <property type="molecule type" value="Genomic_DNA"/>
</dbReference>
<comment type="caution">
    <text evidence="2">The sequence shown here is derived from an EMBL/GenBank/DDBJ whole genome shotgun (WGS) entry which is preliminary data.</text>
</comment>
<sequence>MRPEVDRTTERGRRHRTDWMALLSGMLFIAVGTVFISRPGIEPAIMIPVVLGGLGFAGLVAILVRAVRR</sequence>
<reference evidence="2 3" key="1">
    <citation type="submission" date="2017-05" db="EMBL/GenBank/DDBJ databases">
        <title>Biotechnological potential of actinobacteria isolated from South African environments.</title>
        <authorList>
            <person name="Le Roes-Hill M."/>
            <person name="Prins A."/>
            <person name="Durrell K.A."/>
        </authorList>
    </citation>
    <scope>NUCLEOTIDE SEQUENCE [LARGE SCALE GENOMIC DNA]</scope>
    <source>
        <strain evidence="2">M26</strain>
    </source>
</reference>
<evidence type="ECO:0000313" key="3">
    <source>
        <dbReference type="Proteomes" id="UP000194761"/>
    </source>
</evidence>
<evidence type="ECO:0000313" key="2">
    <source>
        <dbReference type="EMBL" id="OUC95224.1"/>
    </source>
</evidence>
<accession>A0A243RLV5</accession>
<dbReference type="AlphaFoldDB" id="A0A243RLV5"/>
<keyword evidence="1" id="KW-0472">Membrane</keyword>
<dbReference type="RefSeq" id="WP_086574464.1">
    <property type="nucleotide sequence ID" value="NZ_NGFP01000086.1"/>
</dbReference>
<proteinExistence type="predicted"/>
<protein>
    <submittedName>
        <fullName evidence="2">Uncharacterized protein</fullName>
    </submittedName>
</protein>
<keyword evidence="1" id="KW-1133">Transmembrane helix</keyword>
<keyword evidence="3" id="KW-1185">Reference proteome</keyword>
<evidence type="ECO:0000256" key="1">
    <source>
        <dbReference type="SAM" id="Phobius"/>
    </source>
</evidence>
<name>A0A243RLV5_9ACTN</name>
<feature type="transmembrane region" description="Helical" evidence="1">
    <location>
        <begin position="20"/>
        <end position="38"/>
    </location>
</feature>